<evidence type="ECO:0000313" key="3">
    <source>
        <dbReference type="Proteomes" id="UP000691718"/>
    </source>
</evidence>
<proteinExistence type="predicted"/>
<dbReference type="EMBL" id="CAJQZP010001125">
    <property type="protein sequence ID" value="CAG5017758.1"/>
    <property type="molecule type" value="Genomic_DNA"/>
</dbReference>
<gene>
    <name evidence="2" type="ORF">PAPOLLO_LOCUS16720</name>
</gene>
<protein>
    <submittedName>
        <fullName evidence="2">(apollo) hypothetical protein</fullName>
    </submittedName>
</protein>
<dbReference type="OrthoDB" id="6418774at2759"/>
<name>A0A8S3XFK6_PARAO</name>
<dbReference type="Proteomes" id="UP000691718">
    <property type="component" value="Unassembled WGS sequence"/>
</dbReference>
<evidence type="ECO:0000256" key="1">
    <source>
        <dbReference type="SAM" id="SignalP"/>
    </source>
</evidence>
<feature type="signal peptide" evidence="1">
    <location>
        <begin position="1"/>
        <end position="20"/>
    </location>
</feature>
<comment type="caution">
    <text evidence="2">The sequence shown here is derived from an EMBL/GenBank/DDBJ whole genome shotgun (WGS) entry which is preliminary data.</text>
</comment>
<keyword evidence="1" id="KW-0732">Signal</keyword>
<accession>A0A8S3XFK6</accession>
<keyword evidence="3" id="KW-1185">Reference proteome</keyword>
<sequence length="138" mass="15145">MMWWAVWCIAVAAMGAFAAAGPAGSALAPFSAIDWEQIDPAQPALEDESFNGVPSMGGRYTAAAPWLYLFADVPRETQVKGNEAKRSRSAFSVYPAVEVLQQGAYNNYLERLAHANRDFLNCVGKRDPWNSPDCMLKN</sequence>
<organism evidence="2 3">
    <name type="scientific">Parnassius apollo</name>
    <name type="common">Apollo butterfly</name>
    <name type="synonym">Papilio apollo</name>
    <dbReference type="NCBI Taxonomy" id="110799"/>
    <lineage>
        <taxon>Eukaryota</taxon>
        <taxon>Metazoa</taxon>
        <taxon>Ecdysozoa</taxon>
        <taxon>Arthropoda</taxon>
        <taxon>Hexapoda</taxon>
        <taxon>Insecta</taxon>
        <taxon>Pterygota</taxon>
        <taxon>Neoptera</taxon>
        <taxon>Endopterygota</taxon>
        <taxon>Lepidoptera</taxon>
        <taxon>Glossata</taxon>
        <taxon>Ditrysia</taxon>
        <taxon>Papilionoidea</taxon>
        <taxon>Papilionidae</taxon>
        <taxon>Parnassiinae</taxon>
        <taxon>Parnassini</taxon>
        <taxon>Parnassius</taxon>
        <taxon>Parnassius</taxon>
    </lineage>
</organism>
<reference evidence="2" key="1">
    <citation type="submission" date="2021-04" db="EMBL/GenBank/DDBJ databases">
        <authorList>
            <person name="Tunstrom K."/>
        </authorList>
    </citation>
    <scope>NUCLEOTIDE SEQUENCE</scope>
</reference>
<evidence type="ECO:0000313" key="2">
    <source>
        <dbReference type="EMBL" id="CAG5017758.1"/>
    </source>
</evidence>
<feature type="chain" id="PRO_5035732809" evidence="1">
    <location>
        <begin position="21"/>
        <end position="138"/>
    </location>
</feature>
<dbReference type="AlphaFoldDB" id="A0A8S3XFK6"/>